<dbReference type="FunFam" id="3.90.550.10:FF:000057">
    <property type="entry name" value="Glycosyltransferase-like protein, family 2"/>
    <property type="match status" value="1"/>
</dbReference>
<keyword evidence="8" id="KW-0961">Cell wall biogenesis/degradation</keyword>
<dbReference type="SUPFAM" id="SSF53448">
    <property type="entry name" value="Nucleotide-diphospho-sugar transferases"/>
    <property type="match status" value="1"/>
</dbReference>
<dbReference type="InterPro" id="IPR029044">
    <property type="entry name" value="Nucleotide-diphossugar_trans"/>
</dbReference>
<dbReference type="AlphaFoldDB" id="A0A518BZD2"/>
<evidence type="ECO:0000256" key="4">
    <source>
        <dbReference type="ARBA" id="ARBA00022692"/>
    </source>
</evidence>
<reference evidence="10 11" key="1">
    <citation type="submission" date="2019-02" db="EMBL/GenBank/DDBJ databases">
        <title>Deep-cultivation of Planctomycetes and their phenomic and genomic characterization uncovers novel biology.</title>
        <authorList>
            <person name="Wiegand S."/>
            <person name="Jogler M."/>
            <person name="Boedeker C."/>
            <person name="Pinto D."/>
            <person name="Vollmers J."/>
            <person name="Rivas-Marin E."/>
            <person name="Kohn T."/>
            <person name="Peeters S.H."/>
            <person name="Heuer A."/>
            <person name="Rast P."/>
            <person name="Oberbeckmann S."/>
            <person name="Bunk B."/>
            <person name="Jeske O."/>
            <person name="Meyerdierks A."/>
            <person name="Storesund J.E."/>
            <person name="Kallscheuer N."/>
            <person name="Luecker S."/>
            <person name="Lage O.M."/>
            <person name="Pohl T."/>
            <person name="Merkel B.J."/>
            <person name="Hornburger P."/>
            <person name="Mueller R.-W."/>
            <person name="Bruemmer F."/>
            <person name="Labrenz M."/>
            <person name="Spormann A.M."/>
            <person name="Op den Camp H."/>
            <person name="Overmann J."/>
            <person name="Amann R."/>
            <person name="Jetten M.S.M."/>
            <person name="Mascher T."/>
            <person name="Medema M.H."/>
            <person name="Devos D.P."/>
            <person name="Kaster A.-K."/>
            <person name="Ovreas L."/>
            <person name="Rohde M."/>
            <person name="Galperin M.Y."/>
            <person name="Jogler C."/>
        </authorList>
    </citation>
    <scope>NUCLEOTIDE SEQUENCE [LARGE SCALE GENOMIC DNA]</scope>
    <source>
        <strain evidence="10 11">Pan265</strain>
    </source>
</reference>
<gene>
    <name evidence="10" type="primary">pgaC</name>
    <name evidence="10" type="ORF">Pan265_21950</name>
</gene>
<dbReference type="PANTHER" id="PTHR32044:SF80">
    <property type="entry name" value="XYLOGLUCAN GLYCOSYLTRANSFERASE 2-RELATED"/>
    <property type="match status" value="1"/>
</dbReference>
<protein>
    <submittedName>
        <fullName evidence="10">Poly-beta-1,6-N-acetyl-D-glucosamine synthase</fullName>
        <ecNumber evidence="10">2.4.1.-</ecNumber>
    </submittedName>
</protein>
<dbReference type="Proteomes" id="UP000320386">
    <property type="component" value="Chromosome"/>
</dbReference>
<accession>A0A518BZD2</accession>
<dbReference type="EMBL" id="CP036280">
    <property type="protein sequence ID" value="QDU72330.1"/>
    <property type="molecule type" value="Genomic_DNA"/>
</dbReference>
<keyword evidence="4 9" id="KW-0812">Transmembrane</keyword>
<feature type="transmembrane region" description="Helical" evidence="9">
    <location>
        <begin position="476"/>
        <end position="494"/>
    </location>
</feature>
<dbReference type="EC" id="2.4.1.-" evidence="10"/>
<name>A0A518BZD2_9BACT</name>
<evidence type="ECO:0000313" key="11">
    <source>
        <dbReference type="Proteomes" id="UP000320386"/>
    </source>
</evidence>
<evidence type="ECO:0000256" key="6">
    <source>
        <dbReference type="ARBA" id="ARBA00023034"/>
    </source>
</evidence>
<dbReference type="PANTHER" id="PTHR32044">
    <property type="entry name" value="GLUCOMANNAN 4-BETA-MANNOSYLTRANSFERASE 9"/>
    <property type="match status" value="1"/>
</dbReference>
<evidence type="ECO:0000313" key="10">
    <source>
        <dbReference type="EMBL" id="QDU72330.1"/>
    </source>
</evidence>
<evidence type="ECO:0000256" key="7">
    <source>
        <dbReference type="ARBA" id="ARBA00023136"/>
    </source>
</evidence>
<dbReference type="Gene3D" id="3.90.550.10">
    <property type="entry name" value="Spore Coat Polysaccharide Biosynthesis Protein SpsA, Chain A"/>
    <property type="match status" value="1"/>
</dbReference>
<keyword evidence="3 10" id="KW-0808">Transferase</keyword>
<sequence length="527" mass="58063">MLGLDTGTTTAALMTIFLAIVAVICFFGLHRYWMVILFARHANETTRPCGCLEENPPVTVQIPLYNEGAVAERIIEAACRLEYPRELLQIQVLDDSNDGSEIVGRAAVERFAAQGINIEHIQRPERVGFKAGALDHGMKSATGEFIAIFDADFVPHPSFLRRTLRYFADPSVGVVQTRWAHLNRNASLLTRAQAVFLDGHFVVEHTARSRGGAWINFNGTAGVWRRQAITDAGGWEHDTLTEDVDLSYRAQLKGWRFAYLPAVTTPAELPPTITAFKNQQFRWTKGSIQVAIKLLPRIFRADLPFLVKHEAFFHLASPVVYLFITAFALLIYPTLVIEINPLGNAALSGAVLGLTLFSMGTASAALFYLTSQVAQRRSFIQTVALVPVLMAVGIGISLYNALGVIEALIGRPSPFVRTQKHGNQSHEQRIPWPSALRGLRLSDLPGFFPIMNLLELSMGLYMIACIAYIIRHPENLMGLPFVLLFAAGYLYVALSGLRLNARAILEAAAGRAQAATEPSPVEAIDTR</sequence>
<keyword evidence="11" id="KW-1185">Reference proteome</keyword>
<dbReference type="GO" id="GO:0071555">
    <property type="term" value="P:cell wall organization"/>
    <property type="evidence" value="ECO:0007669"/>
    <property type="project" value="UniProtKB-KW"/>
</dbReference>
<evidence type="ECO:0000256" key="3">
    <source>
        <dbReference type="ARBA" id="ARBA00022679"/>
    </source>
</evidence>
<proteinExistence type="predicted"/>
<feature type="transmembrane region" description="Helical" evidence="9">
    <location>
        <begin position="312"/>
        <end position="333"/>
    </location>
</feature>
<feature type="transmembrane region" description="Helical" evidence="9">
    <location>
        <begin position="12"/>
        <end position="33"/>
    </location>
</feature>
<evidence type="ECO:0000256" key="8">
    <source>
        <dbReference type="ARBA" id="ARBA00023316"/>
    </source>
</evidence>
<keyword evidence="6" id="KW-0333">Golgi apparatus</keyword>
<evidence type="ECO:0000256" key="5">
    <source>
        <dbReference type="ARBA" id="ARBA00022989"/>
    </source>
</evidence>
<keyword evidence="7 9" id="KW-0472">Membrane</keyword>
<evidence type="ECO:0000256" key="1">
    <source>
        <dbReference type="ARBA" id="ARBA00004653"/>
    </source>
</evidence>
<comment type="subcellular location">
    <subcellularLocation>
        <location evidence="1">Golgi apparatus membrane</location>
        <topology evidence="1">Multi-pass membrane protein</topology>
    </subcellularLocation>
</comment>
<feature type="transmembrane region" description="Helical" evidence="9">
    <location>
        <begin position="382"/>
        <end position="402"/>
    </location>
</feature>
<dbReference type="RefSeq" id="WP_145446503.1">
    <property type="nucleotide sequence ID" value="NZ_CP036280.1"/>
</dbReference>
<dbReference type="GO" id="GO:0016757">
    <property type="term" value="F:glycosyltransferase activity"/>
    <property type="evidence" value="ECO:0007669"/>
    <property type="project" value="UniProtKB-KW"/>
</dbReference>
<feature type="transmembrane region" description="Helical" evidence="9">
    <location>
        <begin position="345"/>
        <end position="370"/>
    </location>
</feature>
<evidence type="ECO:0000256" key="9">
    <source>
        <dbReference type="SAM" id="Phobius"/>
    </source>
</evidence>
<keyword evidence="2 10" id="KW-0328">Glycosyltransferase</keyword>
<feature type="transmembrane region" description="Helical" evidence="9">
    <location>
        <begin position="446"/>
        <end position="469"/>
    </location>
</feature>
<dbReference type="OrthoDB" id="154460at2"/>
<dbReference type="Pfam" id="PF13641">
    <property type="entry name" value="Glyco_tranf_2_3"/>
    <property type="match status" value="1"/>
</dbReference>
<keyword evidence="5 9" id="KW-1133">Transmembrane helix</keyword>
<dbReference type="CDD" id="cd06437">
    <property type="entry name" value="CESA_CaSu_A2"/>
    <property type="match status" value="1"/>
</dbReference>
<organism evidence="10 11">
    <name type="scientific">Mucisphaera calidilacus</name>
    <dbReference type="NCBI Taxonomy" id="2527982"/>
    <lineage>
        <taxon>Bacteria</taxon>
        <taxon>Pseudomonadati</taxon>
        <taxon>Planctomycetota</taxon>
        <taxon>Phycisphaerae</taxon>
        <taxon>Phycisphaerales</taxon>
        <taxon>Phycisphaeraceae</taxon>
        <taxon>Mucisphaera</taxon>
    </lineage>
</organism>
<evidence type="ECO:0000256" key="2">
    <source>
        <dbReference type="ARBA" id="ARBA00022676"/>
    </source>
</evidence>
<dbReference type="KEGG" id="mcad:Pan265_21950"/>